<feature type="coiled-coil region" evidence="6">
    <location>
        <begin position="70"/>
        <end position="107"/>
    </location>
</feature>
<protein>
    <recommendedName>
        <fullName evidence="2 5">Cell shape-determining protein MreC</fullName>
    </recommendedName>
    <alternativeName>
        <fullName evidence="4 5">Cell shape protein MreC</fullName>
    </alternativeName>
</protein>
<evidence type="ECO:0000256" key="6">
    <source>
        <dbReference type="SAM" id="Coils"/>
    </source>
</evidence>
<dbReference type="EMBL" id="CP042817">
    <property type="protein sequence ID" value="QEJ98876.1"/>
    <property type="molecule type" value="Genomic_DNA"/>
</dbReference>
<reference evidence="8" key="2">
    <citation type="submission" date="2015-01" db="EMBL/GenBank/DDBJ databases">
        <authorList>
            <person name="Xiang T."/>
            <person name="Song Y."/>
            <person name="Huang L."/>
            <person name="Wang B."/>
            <person name="Wu P."/>
        </authorList>
    </citation>
    <scope>NUCLEOTIDE SEQUENCE [LARGE SCALE GENOMIC DNA]</scope>
    <source>
        <strain evidence="8">V1</strain>
    </source>
</reference>
<sequence length="286" mass="32453">MKKKFFFRFNSDLFLLCLFLLISSIFMAFSGGDFIVRFKTVGFTVTSGAEKAVTSASSFITDTVSAVRELAQLKIKYAELHNQLKDYELLQRTNADTKKENRELRSLVGFSQEIAIKNIPAEIIGFDPDNLYSGILINRGVKHGVKKNMPVIAFQGTNMGLVGKVVQTGRGTSMIIPLYDYQCYVAAKLEQTKYRGLINGQGRDDFPLLMRYVRKHARDDIQIGDRVVTSGENYLFPKNILIGTIREIKMHNYETSLELSIEPALDFSKLDYVFVLDLSELQKELE</sequence>
<comment type="similarity">
    <text evidence="1 5">Belongs to the MreC family.</text>
</comment>
<gene>
    <name evidence="8" type="primary">mreC</name>
    <name evidence="9" type="ORF">FUT82_13320</name>
    <name evidence="8" type="ORF">TPHV1_150052</name>
</gene>
<evidence type="ECO:0000256" key="4">
    <source>
        <dbReference type="ARBA" id="ARBA00032089"/>
    </source>
</evidence>
<dbReference type="GO" id="GO:0005886">
    <property type="term" value="C:plasma membrane"/>
    <property type="evidence" value="ECO:0007669"/>
    <property type="project" value="TreeGrafter"/>
</dbReference>
<dbReference type="AlphaFoldDB" id="A0A0B7GW27"/>
<dbReference type="EMBL" id="CDNC01000007">
    <property type="protein sequence ID" value="CEM61170.1"/>
    <property type="molecule type" value="Genomic_DNA"/>
</dbReference>
<reference evidence="9 11" key="3">
    <citation type="submission" date="2019-08" db="EMBL/GenBank/DDBJ databases">
        <authorList>
            <person name="Kuhnert P."/>
        </authorList>
    </citation>
    <scope>NUCLEOTIDE SEQUENCE [LARGE SCALE GENOMIC DNA]</scope>
    <source>
        <strain evidence="9 11">B36.5</strain>
    </source>
</reference>
<accession>A0A0B7GW27</accession>
<dbReference type="InterPro" id="IPR042175">
    <property type="entry name" value="Cell/Rod_MreC_2"/>
</dbReference>
<dbReference type="Gene3D" id="2.40.10.350">
    <property type="entry name" value="Rod shape-determining protein MreC, domain 2"/>
    <property type="match status" value="1"/>
</dbReference>
<feature type="domain" description="Rod shape-determining protein MreC beta-barrel core" evidence="7">
    <location>
        <begin position="123"/>
        <end position="276"/>
    </location>
</feature>
<organism evidence="8 10">
    <name type="scientific">Treponema phagedenis</name>
    <dbReference type="NCBI Taxonomy" id="162"/>
    <lineage>
        <taxon>Bacteria</taxon>
        <taxon>Pseudomonadati</taxon>
        <taxon>Spirochaetota</taxon>
        <taxon>Spirochaetia</taxon>
        <taxon>Spirochaetales</taxon>
        <taxon>Treponemataceae</taxon>
        <taxon>Treponema</taxon>
    </lineage>
</organism>
<keyword evidence="10" id="KW-1185">Reference proteome</keyword>
<evidence type="ECO:0000256" key="3">
    <source>
        <dbReference type="ARBA" id="ARBA00022960"/>
    </source>
</evidence>
<evidence type="ECO:0000313" key="8">
    <source>
        <dbReference type="EMBL" id="CEM61170.1"/>
    </source>
</evidence>
<evidence type="ECO:0000259" key="7">
    <source>
        <dbReference type="Pfam" id="PF04085"/>
    </source>
</evidence>
<dbReference type="NCBIfam" id="TIGR00219">
    <property type="entry name" value="mreC"/>
    <property type="match status" value="1"/>
</dbReference>
<keyword evidence="3 5" id="KW-0133">Cell shape</keyword>
<dbReference type="InterPro" id="IPR007221">
    <property type="entry name" value="MreC"/>
</dbReference>
<dbReference type="GeneID" id="57754083"/>
<dbReference type="InterPro" id="IPR055342">
    <property type="entry name" value="MreC_beta-barrel_core"/>
</dbReference>
<dbReference type="InterPro" id="IPR042177">
    <property type="entry name" value="Cell/Rod_1"/>
</dbReference>
<evidence type="ECO:0000313" key="10">
    <source>
        <dbReference type="Proteomes" id="UP000042527"/>
    </source>
</evidence>
<dbReference type="Proteomes" id="UP000323594">
    <property type="component" value="Chromosome"/>
</dbReference>
<dbReference type="Pfam" id="PF04085">
    <property type="entry name" value="MreC"/>
    <property type="match status" value="1"/>
</dbReference>
<dbReference type="PANTHER" id="PTHR34138">
    <property type="entry name" value="CELL SHAPE-DETERMINING PROTEIN MREC"/>
    <property type="match status" value="1"/>
</dbReference>
<comment type="function">
    <text evidence="5">Involved in formation and maintenance of cell shape.</text>
</comment>
<dbReference type="OrthoDB" id="9792313at2"/>
<proteinExistence type="inferred from homology"/>
<evidence type="ECO:0000256" key="5">
    <source>
        <dbReference type="PIRNR" id="PIRNR038471"/>
    </source>
</evidence>
<evidence type="ECO:0000256" key="1">
    <source>
        <dbReference type="ARBA" id="ARBA00009369"/>
    </source>
</evidence>
<dbReference type="RefSeq" id="WP_024753188.1">
    <property type="nucleotide sequence ID" value="NZ_CDNC01000007.1"/>
</dbReference>
<dbReference type="PIRSF" id="PIRSF038471">
    <property type="entry name" value="MreC"/>
    <property type="match status" value="1"/>
</dbReference>
<reference evidence="10" key="1">
    <citation type="submission" date="2015-01" db="EMBL/GenBank/DDBJ databases">
        <authorList>
            <person name="Manzoor Shahid"/>
            <person name="Zubair Saima"/>
        </authorList>
    </citation>
    <scope>NUCLEOTIDE SEQUENCE [LARGE SCALE GENOMIC DNA]</scope>
    <source>
        <strain evidence="10">V1</strain>
    </source>
</reference>
<keyword evidence="6" id="KW-0175">Coiled coil</keyword>
<evidence type="ECO:0000313" key="11">
    <source>
        <dbReference type="Proteomes" id="UP000323594"/>
    </source>
</evidence>
<dbReference type="GO" id="GO:0008360">
    <property type="term" value="P:regulation of cell shape"/>
    <property type="evidence" value="ECO:0007669"/>
    <property type="project" value="UniProtKB-KW"/>
</dbReference>
<dbReference type="PANTHER" id="PTHR34138:SF1">
    <property type="entry name" value="CELL SHAPE-DETERMINING PROTEIN MREC"/>
    <property type="match status" value="1"/>
</dbReference>
<dbReference type="Gene3D" id="2.40.10.340">
    <property type="entry name" value="Rod shape-determining protein MreC, domain 1"/>
    <property type="match status" value="1"/>
</dbReference>
<evidence type="ECO:0000256" key="2">
    <source>
        <dbReference type="ARBA" id="ARBA00013855"/>
    </source>
</evidence>
<name>A0A0B7GW27_TREPH</name>
<evidence type="ECO:0000313" key="9">
    <source>
        <dbReference type="EMBL" id="QEJ98876.1"/>
    </source>
</evidence>
<dbReference type="Proteomes" id="UP000042527">
    <property type="component" value="Unassembled WGS sequence"/>
</dbReference>